<keyword evidence="3" id="KW-1185">Reference proteome</keyword>
<organism evidence="2 3">
    <name type="scientific">Rhodococcus antarcticus</name>
    <dbReference type="NCBI Taxonomy" id="2987751"/>
    <lineage>
        <taxon>Bacteria</taxon>
        <taxon>Bacillati</taxon>
        <taxon>Actinomycetota</taxon>
        <taxon>Actinomycetes</taxon>
        <taxon>Mycobacteriales</taxon>
        <taxon>Nocardiaceae</taxon>
        <taxon>Rhodococcus</taxon>
    </lineage>
</organism>
<geneLocation type="plasmid" evidence="2 3">
    <name>unnamed2</name>
</geneLocation>
<accession>A0ABY6P6E1</accession>
<evidence type="ECO:0000313" key="2">
    <source>
        <dbReference type="EMBL" id="UZJ26931.1"/>
    </source>
</evidence>
<name>A0ABY6P6E1_9NOCA</name>
<keyword evidence="1" id="KW-0472">Membrane</keyword>
<reference evidence="2" key="1">
    <citation type="submission" date="2022-10" db="EMBL/GenBank/DDBJ databases">
        <title>Rhodococcus sp.75.</title>
        <authorList>
            <person name="Sun M."/>
        </authorList>
    </citation>
    <scope>NUCLEOTIDE SEQUENCE</scope>
    <source>
        <strain evidence="2">75</strain>
        <plasmid evidence="2">unnamed2</plasmid>
    </source>
</reference>
<evidence type="ECO:0000313" key="3">
    <source>
        <dbReference type="Proteomes" id="UP001164965"/>
    </source>
</evidence>
<feature type="transmembrane region" description="Helical" evidence="1">
    <location>
        <begin position="12"/>
        <end position="38"/>
    </location>
</feature>
<dbReference type="Proteomes" id="UP001164965">
    <property type="component" value="Plasmid unnamed2"/>
</dbReference>
<dbReference type="RefSeq" id="WP_265385035.1">
    <property type="nucleotide sequence ID" value="NZ_CP110617.1"/>
</dbReference>
<proteinExistence type="predicted"/>
<keyword evidence="1" id="KW-1133">Transmembrane helix</keyword>
<keyword evidence="2" id="KW-0614">Plasmid</keyword>
<keyword evidence="1" id="KW-0812">Transmembrane</keyword>
<protein>
    <recommendedName>
        <fullName evidence="4">SHOCT domain-containing protein</fullName>
    </recommendedName>
</protein>
<sequence length="86" mass="9221">MFWYGNDGGYGGGGGVVVMVVGMLLFWGLVIAGIALLLRRPHREAGGMVPAHRSAQQVLAERFARGEIDEGEFTARLSALHGPKKL</sequence>
<gene>
    <name evidence="2" type="ORF">RHODO2019_18750</name>
</gene>
<evidence type="ECO:0000256" key="1">
    <source>
        <dbReference type="SAM" id="Phobius"/>
    </source>
</evidence>
<dbReference type="EMBL" id="CP110617">
    <property type="protein sequence ID" value="UZJ26931.1"/>
    <property type="molecule type" value="Genomic_DNA"/>
</dbReference>
<evidence type="ECO:0008006" key="4">
    <source>
        <dbReference type="Google" id="ProtNLM"/>
    </source>
</evidence>